<sequence length="124" mass="12627">MAVDTAPKPALTLTLALDDDLAAAPARGVERAVDDASIGEAADLLLVAPSTLLGRDVDVWLLRAGGHALSALVAERNPDGIAITALGSTHTEPLLRAVLGHYALEGIEQATIAPGATAERLGFS</sequence>
<evidence type="ECO:0000313" key="1">
    <source>
        <dbReference type="EMBL" id="CAA9523498.1"/>
    </source>
</evidence>
<proteinExistence type="predicted"/>
<reference evidence="1" key="1">
    <citation type="submission" date="2020-02" db="EMBL/GenBank/DDBJ databases">
        <authorList>
            <person name="Meier V. D."/>
        </authorList>
    </citation>
    <scope>NUCLEOTIDE SEQUENCE</scope>
    <source>
        <strain evidence="1">AVDCRST_MAG85</strain>
    </source>
</reference>
<organism evidence="1">
    <name type="scientific">uncultured Solirubrobacteraceae bacterium</name>
    <dbReference type="NCBI Taxonomy" id="1162706"/>
    <lineage>
        <taxon>Bacteria</taxon>
        <taxon>Bacillati</taxon>
        <taxon>Actinomycetota</taxon>
        <taxon>Thermoleophilia</taxon>
        <taxon>Solirubrobacterales</taxon>
        <taxon>Solirubrobacteraceae</taxon>
        <taxon>environmental samples</taxon>
    </lineage>
</organism>
<dbReference type="EMBL" id="CADCVT010000338">
    <property type="protein sequence ID" value="CAA9523498.1"/>
    <property type="molecule type" value="Genomic_DNA"/>
</dbReference>
<dbReference type="AlphaFoldDB" id="A0A6J4TGW3"/>
<accession>A0A6J4TGW3</accession>
<protein>
    <submittedName>
        <fullName evidence="1">Uncharacterized protein</fullName>
    </submittedName>
</protein>
<name>A0A6J4TGW3_9ACTN</name>
<gene>
    <name evidence="1" type="ORF">AVDCRST_MAG85-3039</name>
</gene>